<comment type="caution">
    <text evidence="1">The sequence shown here is derived from an EMBL/GenBank/DDBJ whole genome shotgun (WGS) entry which is preliminary data.</text>
</comment>
<dbReference type="Proteomes" id="UP000224460">
    <property type="component" value="Unassembled WGS sequence"/>
</dbReference>
<protein>
    <submittedName>
        <fullName evidence="1">Uncharacterized protein</fullName>
    </submittedName>
</protein>
<reference evidence="1" key="1">
    <citation type="submission" date="2017-10" db="EMBL/GenBank/DDBJ databases">
        <title>Genome sequence of cellulolytic Lachnospiraceae bacterium XHS1971 isolated from hotspring sediment.</title>
        <authorList>
            <person name="Vasudevan G."/>
            <person name="Joshi A.J."/>
            <person name="Hivarkar S."/>
            <person name="Lanjekar V.B."/>
            <person name="Dhakephalkar P.K."/>
            <person name="Dagar S."/>
        </authorList>
    </citation>
    <scope>NUCLEOTIDE SEQUENCE</scope>
    <source>
        <strain evidence="1">XHS1971</strain>
    </source>
</reference>
<organism evidence="1 2">
    <name type="scientific">Sporanaerobium hydrogeniformans</name>
    <dbReference type="NCBI Taxonomy" id="3072179"/>
    <lineage>
        <taxon>Bacteria</taxon>
        <taxon>Bacillati</taxon>
        <taxon>Bacillota</taxon>
        <taxon>Clostridia</taxon>
        <taxon>Lachnospirales</taxon>
        <taxon>Lachnospiraceae</taxon>
        <taxon>Sporanaerobium</taxon>
    </lineage>
</organism>
<evidence type="ECO:0000313" key="2">
    <source>
        <dbReference type="Proteomes" id="UP000224460"/>
    </source>
</evidence>
<accession>A0AC61D658</accession>
<dbReference type="EMBL" id="PEDL01000046">
    <property type="protein sequence ID" value="PHV69196.1"/>
    <property type="molecule type" value="Genomic_DNA"/>
</dbReference>
<proteinExistence type="predicted"/>
<sequence>MEKREVRKVESQGLQVKELLLIGVLLAAGAVLKIFSNTIIAGLPLKPNFIIAMYCLAILLIKPKLIEALVIGLLSGIMCQFLPGNTPYANIVSEVVGAFIMFSLMQMPFGLKLGKASVKPFIVTFLSTLASGYTFFLMLKILLLMGMDINTKAIMAFTIIIFGTAFVNSILVTVLYPALKAVTGDKNA</sequence>
<name>A0AC61D658_9FIRM</name>
<gene>
    <name evidence="1" type="ORF">CS063_17185</name>
</gene>
<evidence type="ECO:0000313" key="1">
    <source>
        <dbReference type="EMBL" id="PHV69196.1"/>
    </source>
</evidence>
<keyword evidence="2" id="KW-1185">Reference proteome</keyword>